<evidence type="ECO:0000313" key="2">
    <source>
        <dbReference type="EMBL" id="GDY58477.1"/>
    </source>
</evidence>
<comment type="caution">
    <text evidence="2">The sequence shown here is derived from an EMBL/GenBank/DDBJ whole genome shotgun (WGS) entry which is preliminary data.</text>
</comment>
<evidence type="ECO:0000259" key="1">
    <source>
        <dbReference type="PROSITE" id="PS50837"/>
    </source>
</evidence>
<name>A0A4D4LJ94_STRVO</name>
<keyword evidence="3" id="KW-1185">Reference proteome</keyword>
<dbReference type="EMBL" id="BJHW01000002">
    <property type="protein sequence ID" value="GDY58477.1"/>
    <property type="molecule type" value="Genomic_DNA"/>
</dbReference>
<reference evidence="2 3" key="1">
    <citation type="journal article" date="2020" name="Int. J. Syst. Evol. Microbiol.">
        <title>Reclassification of Streptomyces castelarensis and Streptomyces sporoclivatus as later heterotypic synonyms of Streptomyces antimycoticus.</title>
        <authorList>
            <person name="Komaki H."/>
            <person name="Tamura T."/>
        </authorList>
    </citation>
    <scope>NUCLEOTIDE SEQUENCE [LARGE SCALE GENOMIC DNA]</scope>
    <source>
        <strain evidence="2 3">NBRC 13459</strain>
    </source>
</reference>
<proteinExistence type="predicted"/>
<organism evidence="2 3">
    <name type="scientific">Streptomyces violaceusniger</name>
    <dbReference type="NCBI Taxonomy" id="68280"/>
    <lineage>
        <taxon>Bacteria</taxon>
        <taxon>Bacillati</taxon>
        <taxon>Actinomycetota</taxon>
        <taxon>Actinomycetes</taxon>
        <taxon>Kitasatosporales</taxon>
        <taxon>Streptomycetaceae</taxon>
        <taxon>Streptomyces</taxon>
        <taxon>Streptomyces violaceusniger group</taxon>
    </lineage>
</organism>
<dbReference type="PROSITE" id="PS50837">
    <property type="entry name" value="NACHT"/>
    <property type="match status" value="1"/>
</dbReference>
<sequence length="539" mass="60207">MDEVPENEREGARRWLQDLLAAYPKNRWLITSRPSAVREEWLADEGFIELDMAPMSRDNVASFINRWHKAAGIGDQYAPELIGEVQAKQALGRLAANPLMCALICALHQDRRGFLPDGRKELYDAALSMLLSRRDRERGIYKPGMIRIGEAHHIQLIQKLAYWMIRNGRVEMGRGDAVDLLAQSLPAIPQVAEQGSPEEIYRHLLVRSGLLREPSVGSMDFIHRTFQDYLGAKAAVEGLDFDFLISNAHLDQWEDVIRMAVAHARPAERVRLFNGLLQRGDSSMDGRHRLHLLAAACLEHATELDPSVRDAVQKRAAALIPPRSAEQARALADVGPVALELLPGPQNLPNKKGSAEDKKASNEDYFTVMAAARIATDAAIPVLVRYRSHKDLRVRAELVRVWGRFDTAHFGEEVVAYLDESNLYFPVSNERELRELQRYGGRARIKVIGDISQEDLMGVISPGRLTHLWVAVDVGWTWEWLSMFPNLGVLTLETSLVSVDVTSLADVRLREVRVPTGVAILGSESLSPAVKVVSDDLIG</sequence>
<dbReference type="AlphaFoldDB" id="A0A4D4LJ94"/>
<dbReference type="PANTHER" id="PTHR46844:SF1">
    <property type="entry name" value="SLR5058 PROTEIN"/>
    <property type="match status" value="1"/>
</dbReference>
<dbReference type="Pfam" id="PF05729">
    <property type="entry name" value="NACHT"/>
    <property type="match status" value="1"/>
</dbReference>
<dbReference type="InterPro" id="IPR007111">
    <property type="entry name" value="NACHT_NTPase"/>
</dbReference>
<gene>
    <name evidence="2" type="ORF">SVIO_091000</name>
</gene>
<accession>A0A4D4LJ94</accession>
<dbReference type="PANTHER" id="PTHR46844">
    <property type="entry name" value="SLR5058 PROTEIN"/>
    <property type="match status" value="1"/>
</dbReference>
<protein>
    <recommendedName>
        <fullName evidence="1">NACHT domain-containing protein</fullName>
    </recommendedName>
</protein>
<evidence type="ECO:0000313" key="3">
    <source>
        <dbReference type="Proteomes" id="UP000301309"/>
    </source>
</evidence>
<dbReference type="Proteomes" id="UP000301309">
    <property type="component" value="Unassembled WGS sequence"/>
</dbReference>
<feature type="domain" description="NACHT" evidence="1">
    <location>
        <begin position="1"/>
        <end position="237"/>
    </location>
</feature>